<proteinExistence type="predicted"/>
<evidence type="ECO:0000313" key="7">
    <source>
        <dbReference type="Proteomes" id="UP000326912"/>
    </source>
</evidence>
<evidence type="ECO:0000256" key="1">
    <source>
        <dbReference type="ARBA" id="ARBA00022630"/>
    </source>
</evidence>
<dbReference type="InterPro" id="IPR036661">
    <property type="entry name" value="Luciferase-like_sf"/>
</dbReference>
<dbReference type="Pfam" id="PF00296">
    <property type="entry name" value="Bac_luciferase"/>
    <property type="match status" value="1"/>
</dbReference>
<name>A0A5J4KSH8_9CHLR</name>
<dbReference type="InterPro" id="IPR050172">
    <property type="entry name" value="SsuD_RutA_monooxygenase"/>
</dbReference>
<keyword evidence="2" id="KW-0288">FMN</keyword>
<dbReference type="PANTHER" id="PTHR42847">
    <property type="entry name" value="ALKANESULFONATE MONOOXYGENASE"/>
    <property type="match status" value="1"/>
</dbReference>
<organism evidence="6 7">
    <name type="scientific">Dictyobacter vulcani</name>
    <dbReference type="NCBI Taxonomy" id="2607529"/>
    <lineage>
        <taxon>Bacteria</taxon>
        <taxon>Bacillati</taxon>
        <taxon>Chloroflexota</taxon>
        <taxon>Ktedonobacteria</taxon>
        <taxon>Ktedonobacterales</taxon>
        <taxon>Dictyobacteraceae</taxon>
        <taxon>Dictyobacter</taxon>
    </lineage>
</organism>
<reference evidence="6 7" key="1">
    <citation type="submission" date="2019-10" db="EMBL/GenBank/DDBJ databases">
        <title>Dictyobacter vulcani sp. nov., within the class Ktedonobacteria, isolated from soil of volcanic Mt. Zao.</title>
        <authorList>
            <person name="Zheng Y."/>
            <person name="Wang C.M."/>
            <person name="Sakai Y."/>
            <person name="Abe K."/>
            <person name="Yokota A."/>
            <person name="Yabe S."/>
        </authorList>
    </citation>
    <scope>NUCLEOTIDE SEQUENCE [LARGE SCALE GENOMIC DNA]</scope>
    <source>
        <strain evidence="6 7">W12</strain>
    </source>
</reference>
<keyword evidence="1" id="KW-0285">Flavoprotein</keyword>
<dbReference type="GO" id="GO:0008726">
    <property type="term" value="F:alkanesulfonate monooxygenase activity"/>
    <property type="evidence" value="ECO:0007669"/>
    <property type="project" value="TreeGrafter"/>
</dbReference>
<dbReference type="InterPro" id="IPR011251">
    <property type="entry name" value="Luciferase-like_dom"/>
</dbReference>
<dbReference type="EMBL" id="BKZW01000002">
    <property type="protein sequence ID" value="GER90082.1"/>
    <property type="molecule type" value="Genomic_DNA"/>
</dbReference>
<keyword evidence="4" id="KW-0503">Monooxygenase</keyword>
<dbReference type="AlphaFoldDB" id="A0A5J4KSH8"/>
<evidence type="ECO:0000259" key="5">
    <source>
        <dbReference type="Pfam" id="PF00296"/>
    </source>
</evidence>
<accession>A0A5J4KSH8</accession>
<dbReference type="GO" id="GO:0046306">
    <property type="term" value="P:alkanesulfonate catabolic process"/>
    <property type="evidence" value="ECO:0007669"/>
    <property type="project" value="TreeGrafter"/>
</dbReference>
<evidence type="ECO:0000256" key="3">
    <source>
        <dbReference type="ARBA" id="ARBA00023002"/>
    </source>
</evidence>
<protein>
    <submittedName>
        <fullName evidence="6">Luciferase-like protein</fullName>
    </submittedName>
</protein>
<evidence type="ECO:0000313" key="6">
    <source>
        <dbReference type="EMBL" id="GER90082.1"/>
    </source>
</evidence>
<evidence type="ECO:0000256" key="4">
    <source>
        <dbReference type="ARBA" id="ARBA00023033"/>
    </source>
</evidence>
<keyword evidence="3" id="KW-0560">Oxidoreductase</keyword>
<keyword evidence="7" id="KW-1185">Reference proteome</keyword>
<feature type="domain" description="Luciferase-like" evidence="5">
    <location>
        <begin position="11"/>
        <end position="174"/>
    </location>
</feature>
<dbReference type="PANTHER" id="PTHR42847:SF4">
    <property type="entry name" value="ALKANESULFONATE MONOOXYGENASE-RELATED"/>
    <property type="match status" value="1"/>
</dbReference>
<evidence type="ECO:0000256" key="2">
    <source>
        <dbReference type="ARBA" id="ARBA00022643"/>
    </source>
</evidence>
<dbReference type="SUPFAM" id="SSF51679">
    <property type="entry name" value="Bacterial luciferase-like"/>
    <property type="match status" value="1"/>
</dbReference>
<gene>
    <name evidence="6" type="ORF">KDW_42440</name>
</gene>
<sequence length="275" mass="30681">MRFGLDVPTTEAYADARVLAQLALEAEAAGWDGFFIWDVLSKNSSVIDPWIALTAIALQTSHIKIGLLVSPLARHRPYLVAQRLANLDQLSGGRVICTVGLGDSDETFAAFGEERNPAVRASQLDEGLAILAGLWTEDQFSFTGEHYHLHQVSLQPKPVQSPRIPLWVAGGWPRRAPFRRAAQWDGVSLKSINVEQKQWLSPEDFRACLAYVHAHRSLNTPFEVIMSGETPSDRQQGIDIVTPFQEAGATWWVEEGLGWPLEEFRDRIHHGPPCR</sequence>
<dbReference type="Proteomes" id="UP000326912">
    <property type="component" value="Unassembled WGS sequence"/>
</dbReference>
<dbReference type="Gene3D" id="3.20.20.30">
    <property type="entry name" value="Luciferase-like domain"/>
    <property type="match status" value="1"/>
</dbReference>
<dbReference type="RefSeq" id="WP_162005456.1">
    <property type="nucleotide sequence ID" value="NZ_BKZW01000002.1"/>
</dbReference>
<comment type="caution">
    <text evidence="6">The sequence shown here is derived from an EMBL/GenBank/DDBJ whole genome shotgun (WGS) entry which is preliminary data.</text>
</comment>